<evidence type="ECO:0000313" key="1">
    <source>
        <dbReference type="EMBL" id="MBW87596.1"/>
    </source>
</evidence>
<dbReference type="EMBL" id="GGEC01007113">
    <property type="protein sequence ID" value="MBW87596.1"/>
    <property type="molecule type" value="Transcribed_RNA"/>
</dbReference>
<reference evidence="1" key="1">
    <citation type="submission" date="2018-02" db="EMBL/GenBank/DDBJ databases">
        <title>Rhizophora mucronata_Transcriptome.</title>
        <authorList>
            <person name="Meera S.P."/>
            <person name="Sreeshan A."/>
            <person name="Augustine A."/>
        </authorList>
    </citation>
    <scope>NUCLEOTIDE SEQUENCE</scope>
    <source>
        <tissue evidence="1">Leaf</tissue>
    </source>
</reference>
<name>A0A2P2J278_RHIMU</name>
<protein>
    <submittedName>
        <fullName evidence="1">Uncharacterized protein</fullName>
    </submittedName>
</protein>
<accession>A0A2P2J278</accession>
<sequence length="32" mass="3896">MHSLTHGYLKFIHICRKLREMSYLPVCYIITQ</sequence>
<proteinExistence type="predicted"/>
<organism evidence="1">
    <name type="scientific">Rhizophora mucronata</name>
    <name type="common">Asiatic mangrove</name>
    <dbReference type="NCBI Taxonomy" id="61149"/>
    <lineage>
        <taxon>Eukaryota</taxon>
        <taxon>Viridiplantae</taxon>
        <taxon>Streptophyta</taxon>
        <taxon>Embryophyta</taxon>
        <taxon>Tracheophyta</taxon>
        <taxon>Spermatophyta</taxon>
        <taxon>Magnoliopsida</taxon>
        <taxon>eudicotyledons</taxon>
        <taxon>Gunneridae</taxon>
        <taxon>Pentapetalae</taxon>
        <taxon>rosids</taxon>
        <taxon>fabids</taxon>
        <taxon>Malpighiales</taxon>
        <taxon>Rhizophoraceae</taxon>
        <taxon>Rhizophora</taxon>
    </lineage>
</organism>
<dbReference type="AlphaFoldDB" id="A0A2P2J278"/>